<dbReference type="SUPFAM" id="SSF143631">
    <property type="entry name" value="ApbE-like"/>
    <property type="match status" value="1"/>
</dbReference>
<evidence type="ECO:0000256" key="19">
    <source>
        <dbReference type="PIRSR" id="PIRSR006268-2"/>
    </source>
</evidence>
<dbReference type="Gene3D" id="3.10.520.10">
    <property type="entry name" value="ApbE-like domains"/>
    <property type="match status" value="1"/>
</dbReference>
<feature type="binding site" evidence="19">
    <location>
        <position position="185"/>
    </location>
    <ligand>
        <name>Mg(2+)</name>
        <dbReference type="ChEBI" id="CHEBI:18420"/>
    </ligand>
</feature>
<keyword evidence="11 18" id="KW-0460">Magnesium</keyword>
<dbReference type="AlphaFoldDB" id="A0A368ULS7"/>
<evidence type="ECO:0000256" key="12">
    <source>
        <dbReference type="ARBA" id="ARBA00023136"/>
    </source>
</evidence>
<comment type="similarity">
    <text evidence="1 18 20">Belongs to the ApbE family.</text>
</comment>
<dbReference type="PANTHER" id="PTHR30040:SF2">
    <property type="entry name" value="FAD:PROTEIN FMN TRANSFERASE"/>
    <property type="match status" value="1"/>
</dbReference>
<gene>
    <name evidence="22" type="ORF">DET51_1202</name>
    <name evidence="21" type="ORF">DET64_1203</name>
</gene>
<name>A0A368ULS7_MARNT</name>
<dbReference type="PIRSF" id="PIRSF006268">
    <property type="entry name" value="ApbE"/>
    <property type="match status" value="1"/>
</dbReference>
<keyword evidence="8 18" id="KW-0479">Metal-binding</keyword>
<reference evidence="22 23" key="1">
    <citation type="submission" date="2018-07" db="EMBL/GenBank/DDBJ databases">
        <title>Freshwater and sediment microbial communities from various areas in North America, analyzing microbe dynamics in response to fracking.</title>
        <authorList>
            <person name="Lamendella R."/>
        </authorList>
    </citation>
    <scope>NUCLEOTIDE SEQUENCE [LARGE SCALE GENOMIC DNA]</scope>
    <source>
        <strain evidence="22 23">114E</strain>
        <strain evidence="21 24">114E_o</strain>
    </source>
</reference>
<keyword evidence="14 20" id="KW-0449">Lipoprotein</keyword>
<dbReference type="InterPro" id="IPR003374">
    <property type="entry name" value="ApbE-like_sf"/>
</dbReference>
<evidence type="ECO:0000256" key="18">
    <source>
        <dbReference type="PIRNR" id="PIRNR006268"/>
    </source>
</evidence>
<keyword evidence="13" id="KW-0564">Palmitate</keyword>
<evidence type="ECO:0000256" key="10">
    <source>
        <dbReference type="ARBA" id="ARBA00022827"/>
    </source>
</evidence>
<keyword evidence="10 18" id="KW-0274">FAD</keyword>
<accession>A0A368ULS7</accession>
<evidence type="ECO:0000256" key="6">
    <source>
        <dbReference type="ARBA" id="ARBA00022630"/>
    </source>
</evidence>
<keyword evidence="12" id="KW-0472">Membrane</keyword>
<feature type="binding site" evidence="19">
    <location>
        <position position="306"/>
    </location>
    <ligand>
        <name>Mg(2+)</name>
        <dbReference type="ChEBI" id="CHEBI:18420"/>
    </ligand>
</feature>
<comment type="subcellular location">
    <subcellularLocation>
        <location evidence="17 20">Cell inner membrane</location>
        <topology evidence="17 20">Lipid-anchor</topology>
        <orientation evidence="17 20">Periplasmic side</orientation>
    </subcellularLocation>
</comment>
<keyword evidence="9" id="KW-0732">Signal</keyword>
<evidence type="ECO:0000313" key="23">
    <source>
        <dbReference type="Proteomes" id="UP000252795"/>
    </source>
</evidence>
<feature type="binding site" evidence="19">
    <location>
        <position position="302"/>
    </location>
    <ligand>
        <name>Mg(2+)</name>
        <dbReference type="ChEBI" id="CHEBI:18420"/>
    </ligand>
</feature>
<dbReference type="GO" id="GO:0016740">
    <property type="term" value="F:transferase activity"/>
    <property type="evidence" value="ECO:0007669"/>
    <property type="project" value="UniProtKB-UniRule"/>
</dbReference>
<keyword evidence="4" id="KW-1003">Cell membrane</keyword>
<dbReference type="EMBL" id="QNSA01000020">
    <property type="protein sequence ID" value="RBP68499.1"/>
    <property type="molecule type" value="Genomic_DNA"/>
</dbReference>
<evidence type="ECO:0000256" key="7">
    <source>
        <dbReference type="ARBA" id="ARBA00022679"/>
    </source>
</evidence>
<dbReference type="FunFam" id="3.10.520.10:FF:000001">
    <property type="entry name" value="FAD:protein FMN transferase"/>
    <property type="match status" value="1"/>
</dbReference>
<comment type="cofactor">
    <cofactor evidence="19">
        <name>Mg(2+)</name>
        <dbReference type="ChEBI" id="CHEBI:18420"/>
    </cofactor>
    <cofactor evidence="19">
        <name>Mn(2+)</name>
        <dbReference type="ChEBI" id="CHEBI:29035"/>
    </cofactor>
    <text evidence="19">Magnesium. Can also use manganese.</text>
</comment>
<comment type="catalytic activity">
    <reaction evidence="16 18 20">
        <text>L-threonyl-[protein] + FAD = FMN-L-threonyl-[protein] + AMP + H(+)</text>
        <dbReference type="Rhea" id="RHEA:36847"/>
        <dbReference type="Rhea" id="RHEA-COMP:11060"/>
        <dbReference type="Rhea" id="RHEA-COMP:11061"/>
        <dbReference type="ChEBI" id="CHEBI:15378"/>
        <dbReference type="ChEBI" id="CHEBI:30013"/>
        <dbReference type="ChEBI" id="CHEBI:57692"/>
        <dbReference type="ChEBI" id="CHEBI:74257"/>
        <dbReference type="ChEBI" id="CHEBI:456215"/>
        <dbReference type="EC" id="2.7.1.180"/>
    </reaction>
</comment>
<evidence type="ECO:0000256" key="13">
    <source>
        <dbReference type="ARBA" id="ARBA00023139"/>
    </source>
</evidence>
<evidence type="ECO:0000256" key="8">
    <source>
        <dbReference type="ARBA" id="ARBA00022723"/>
    </source>
</evidence>
<evidence type="ECO:0000256" key="17">
    <source>
        <dbReference type="ARBA" id="ARBA00060485"/>
    </source>
</evidence>
<dbReference type="Pfam" id="PF02424">
    <property type="entry name" value="ApbE"/>
    <property type="match status" value="1"/>
</dbReference>
<dbReference type="Proteomes" id="UP000253065">
    <property type="component" value="Unassembled WGS sequence"/>
</dbReference>
<dbReference type="InterPro" id="IPR024932">
    <property type="entry name" value="ApbE"/>
</dbReference>
<evidence type="ECO:0000313" key="22">
    <source>
        <dbReference type="EMBL" id="RCW29702.1"/>
    </source>
</evidence>
<organism evidence="22 23">
    <name type="scientific">Marinobacter nauticus</name>
    <name type="common">Marinobacter hydrocarbonoclasticus</name>
    <name type="synonym">Marinobacter aquaeolei</name>
    <dbReference type="NCBI Taxonomy" id="2743"/>
    <lineage>
        <taxon>Bacteria</taxon>
        <taxon>Pseudomonadati</taxon>
        <taxon>Pseudomonadota</taxon>
        <taxon>Gammaproteobacteria</taxon>
        <taxon>Pseudomonadales</taxon>
        <taxon>Marinobacteraceae</taxon>
        <taxon>Marinobacter</taxon>
    </lineage>
</organism>
<keyword evidence="5 20" id="KW-0997">Cell inner membrane</keyword>
<evidence type="ECO:0000256" key="11">
    <source>
        <dbReference type="ARBA" id="ARBA00022842"/>
    </source>
</evidence>
<protein>
    <recommendedName>
        <fullName evidence="3 18">FAD:protein FMN transferase</fullName>
        <ecNumber evidence="2 18">2.7.1.180</ecNumber>
    </recommendedName>
    <alternativeName>
        <fullName evidence="15 18">Flavin transferase</fullName>
    </alternativeName>
</protein>
<evidence type="ECO:0000256" key="20">
    <source>
        <dbReference type="RuleBase" id="RU363002"/>
    </source>
</evidence>
<comment type="caution">
    <text evidence="22">The sequence shown here is derived from an EMBL/GenBank/DDBJ whole genome shotgun (WGS) entry which is preliminary data.</text>
</comment>
<keyword evidence="6 18" id="KW-0285">Flavoprotein</keyword>
<evidence type="ECO:0000256" key="3">
    <source>
        <dbReference type="ARBA" id="ARBA00016337"/>
    </source>
</evidence>
<evidence type="ECO:0000313" key="24">
    <source>
        <dbReference type="Proteomes" id="UP000253065"/>
    </source>
</evidence>
<evidence type="ECO:0000256" key="15">
    <source>
        <dbReference type="ARBA" id="ARBA00031306"/>
    </source>
</evidence>
<keyword evidence="7 18" id="KW-0808">Transferase</keyword>
<evidence type="ECO:0000256" key="14">
    <source>
        <dbReference type="ARBA" id="ARBA00023288"/>
    </source>
</evidence>
<dbReference type="Proteomes" id="UP000252795">
    <property type="component" value="Unassembled WGS sequence"/>
</dbReference>
<evidence type="ECO:0000256" key="16">
    <source>
        <dbReference type="ARBA" id="ARBA00048540"/>
    </source>
</evidence>
<evidence type="ECO:0000313" key="21">
    <source>
        <dbReference type="EMBL" id="RBP68499.1"/>
    </source>
</evidence>
<dbReference type="GO" id="GO:0005886">
    <property type="term" value="C:plasma membrane"/>
    <property type="evidence" value="ECO:0007669"/>
    <property type="project" value="UniProtKB-SubCell"/>
</dbReference>
<dbReference type="EC" id="2.7.1.180" evidence="2 18"/>
<comment type="function">
    <text evidence="20">Flavin transferase that catalyzes the transfer of the FMN moiety of FAD and its covalent binding to the hydroxyl group of a threonine residue in a target flavoprotein.</text>
</comment>
<evidence type="ECO:0000256" key="4">
    <source>
        <dbReference type="ARBA" id="ARBA00022475"/>
    </source>
</evidence>
<dbReference type="PANTHER" id="PTHR30040">
    <property type="entry name" value="THIAMINE BIOSYNTHESIS LIPOPROTEIN APBE"/>
    <property type="match status" value="1"/>
</dbReference>
<dbReference type="RefSeq" id="WP_113880712.1">
    <property type="nucleotide sequence ID" value="NZ_QNSA01000020.1"/>
</dbReference>
<evidence type="ECO:0000256" key="2">
    <source>
        <dbReference type="ARBA" id="ARBA00011955"/>
    </source>
</evidence>
<dbReference type="GO" id="GO:0046872">
    <property type="term" value="F:metal ion binding"/>
    <property type="evidence" value="ECO:0007669"/>
    <property type="project" value="UniProtKB-UniRule"/>
</dbReference>
<evidence type="ECO:0000256" key="1">
    <source>
        <dbReference type="ARBA" id="ARBA00008282"/>
    </source>
</evidence>
<dbReference type="EMBL" id="QPJB01000020">
    <property type="protein sequence ID" value="RCW29702.1"/>
    <property type="molecule type" value="Genomic_DNA"/>
</dbReference>
<sequence length="354" mass="39158">MVLLSRNPRYLISIWRLVRVLALSTLALALGGCDQPPSLIKLSGPAQGTTWHVTFWNTGSEDAEVIREAIVAELARVDALMSNYRSDSVIERFNRAAASEVLEVGPKIVNLIEKAREVTKTSRGCYDLTIKPVFDLWGFSGQQVSVPSETELRNQLQIVGIDHVVARSGNTLAKSVPDLQVDLSSIAQGYTVKKMADVLESAGIEHYLVELGGELKTLGHKPSGEPWRVAIERPTPEERSIHKVITIRSDAPLSVMTSGTYRHYFDDQGQRYSHVLDARTGWPVSHSTVSVTVIDQDPTRADAWSTALLCLGAREGQVVADKHDIAALFIEEENKQLRETTTEAWHVIKEITVD</sequence>
<evidence type="ECO:0000256" key="5">
    <source>
        <dbReference type="ARBA" id="ARBA00022519"/>
    </source>
</evidence>
<proteinExistence type="inferred from homology"/>
<keyword evidence="24" id="KW-1185">Reference proteome</keyword>
<evidence type="ECO:0000256" key="9">
    <source>
        <dbReference type="ARBA" id="ARBA00022729"/>
    </source>
</evidence>
<dbReference type="PROSITE" id="PS51257">
    <property type="entry name" value="PROKAR_LIPOPROTEIN"/>
    <property type="match status" value="1"/>
</dbReference>